<accession>A0A0R0DZC5</accession>
<evidence type="ECO:0000313" key="2">
    <source>
        <dbReference type="Proteomes" id="UP000050940"/>
    </source>
</evidence>
<gene>
    <name evidence="1" type="ORF">ABB34_04485</name>
</gene>
<evidence type="ECO:0000313" key="1">
    <source>
        <dbReference type="EMBL" id="KRG87513.1"/>
    </source>
</evidence>
<proteinExistence type="predicted"/>
<dbReference type="EMBL" id="LDJP01000022">
    <property type="protein sequence ID" value="KRG87513.1"/>
    <property type="molecule type" value="Genomic_DNA"/>
</dbReference>
<dbReference type="PATRIC" id="fig|659018.3.peg.799"/>
<reference evidence="1 2" key="1">
    <citation type="submission" date="2015-05" db="EMBL/GenBank/DDBJ databases">
        <title>Genome sequencing and analysis of members of genus Stenotrophomonas.</title>
        <authorList>
            <person name="Patil P.P."/>
            <person name="Midha S."/>
            <person name="Patil P.B."/>
        </authorList>
    </citation>
    <scope>NUCLEOTIDE SEQUENCE [LARGE SCALE GENOMIC DNA]</scope>
    <source>
        <strain evidence="1 2">JCM 16244</strain>
    </source>
</reference>
<protein>
    <submittedName>
        <fullName evidence="1">Uncharacterized protein</fullName>
    </submittedName>
</protein>
<comment type="caution">
    <text evidence="1">The sequence shown here is derived from an EMBL/GenBank/DDBJ whole genome shotgun (WGS) entry which is preliminary data.</text>
</comment>
<keyword evidence="2" id="KW-1185">Reference proteome</keyword>
<organism evidence="1 2">
    <name type="scientific">Stenotrophomonas daejeonensis</name>
    <dbReference type="NCBI Taxonomy" id="659018"/>
    <lineage>
        <taxon>Bacteria</taxon>
        <taxon>Pseudomonadati</taxon>
        <taxon>Pseudomonadota</taxon>
        <taxon>Gammaproteobacteria</taxon>
        <taxon>Lysobacterales</taxon>
        <taxon>Lysobacteraceae</taxon>
        <taxon>Stenotrophomonas</taxon>
    </lineage>
</organism>
<sequence>MQVHPVRDQFLAHMAMEVIPVDDDHVTVQFLHVSSKELPKGSWYWANTDEQHPMLASESDNNAEFIQRIRPFYVRGDAPGIKEPLSRY</sequence>
<name>A0A0R0DZC5_9GAMM</name>
<dbReference type="AlphaFoldDB" id="A0A0R0DZC5"/>
<dbReference type="Proteomes" id="UP000050940">
    <property type="component" value="Unassembled WGS sequence"/>
</dbReference>